<dbReference type="AlphaFoldDB" id="A0A8X8YVF3"/>
<keyword evidence="4 6" id="KW-0804">Transcription</keyword>
<evidence type="ECO:0000313" key="8">
    <source>
        <dbReference type="EMBL" id="KAG6436850.1"/>
    </source>
</evidence>
<keyword evidence="2 6" id="KW-0678">Repressor</keyword>
<protein>
    <recommendedName>
        <fullName evidence="6">Transcription repressor</fullName>
    </recommendedName>
    <alternativeName>
        <fullName evidence="6">Ovate family protein</fullName>
    </alternativeName>
</protein>
<dbReference type="EMBL" id="PNBA02000001">
    <property type="protein sequence ID" value="KAG6436850.1"/>
    <property type="molecule type" value="Genomic_DNA"/>
</dbReference>
<accession>A0A8X8YVF3</accession>
<dbReference type="Proteomes" id="UP000298416">
    <property type="component" value="Unassembled WGS sequence"/>
</dbReference>
<dbReference type="InterPro" id="IPR006458">
    <property type="entry name" value="Ovate_C"/>
</dbReference>
<reference evidence="8" key="1">
    <citation type="submission" date="2018-01" db="EMBL/GenBank/DDBJ databases">
        <authorList>
            <person name="Mao J.F."/>
        </authorList>
    </citation>
    <scope>NUCLEOTIDE SEQUENCE</scope>
    <source>
        <strain evidence="8">Huo1</strain>
        <tissue evidence="8">Leaf</tissue>
    </source>
</reference>
<reference evidence="8" key="2">
    <citation type="submission" date="2020-08" db="EMBL/GenBank/DDBJ databases">
        <title>Plant Genome Project.</title>
        <authorList>
            <person name="Zhang R.-G."/>
        </authorList>
    </citation>
    <scope>NUCLEOTIDE SEQUENCE</scope>
    <source>
        <strain evidence="8">Huo1</strain>
        <tissue evidence="8">Leaf</tissue>
    </source>
</reference>
<proteinExistence type="predicted"/>
<comment type="subcellular location">
    <subcellularLocation>
        <location evidence="1 6">Nucleus</location>
    </subcellularLocation>
</comment>
<keyword evidence="9" id="KW-1185">Reference proteome</keyword>
<dbReference type="GO" id="GO:0005634">
    <property type="term" value="C:nucleus"/>
    <property type="evidence" value="ECO:0007669"/>
    <property type="project" value="UniProtKB-SubCell"/>
</dbReference>
<sequence>MTAAAVAMAVTIHLLPPPISLITISFSSKHLCISSSAKSSDSNFSTILSKIWIRSSLASYSTISDAFFLQFSVRFLQNVTATATPTVTRRLNRANFAEERREVPYWAEAKTIDDGETYESESVAGVVMDSMNPFVDFKASMAEMVEAYGCRVRDWEFLEELLGWYLSVNDDSNHGYIVGAFVDLLIDEDTSSSSLSSSSSLAAAAANYSFTSPLSFTSYSTEEDINIIVHK</sequence>
<dbReference type="PANTHER" id="PTHR33057:SF98">
    <property type="entry name" value="TRANSCRIPTION REPRESSOR OFP18"/>
    <property type="match status" value="1"/>
</dbReference>
<evidence type="ECO:0000256" key="5">
    <source>
        <dbReference type="ARBA" id="ARBA00023242"/>
    </source>
</evidence>
<evidence type="ECO:0000256" key="1">
    <source>
        <dbReference type="ARBA" id="ARBA00004123"/>
    </source>
</evidence>
<dbReference type="PANTHER" id="PTHR33057">
    <property type="entry name" value="TRANSCRIPTION REPRESSOR OFP7-RELATED"/>
    <property type="match status" value="1"/>
</dbReference>
<keyword evidence="5 6" id="KW-0539">Nucleus</keyword>
<comment type="caution">
    <text evidence="8">The sequence shown here is derived from an EMBL/GenBank/DDBJ whole genome shotgun (WGS) entry which is preliminary data.</text>
</comment>
<evidence type="ECO:0000313" key="9">
    <source>
        <dbReference type="Proteomes" id="UP000298416"/>
    </source>
</evidence>
<name>A0A8X8YVF3_SALSN</name>
<organism evidence="8">
    <name type="scientific">Salvia splendens</name>
    <name type="common">Scarlet sage</name>
    <dbReference type="NCBI Taxonomy" id="180675"/>
    <lineage>
        <taxon>Eukaryota</taxon>
        <taxon>Viridiplantae</taxon>
        <taxon>Streptophyta</taxon>
        <taxon>Embryophyta</taxon>
        <taxon>Tracheophyta</taxon>
        <taxon>Spermatophyta</taxon>
        <taxon>Magnoliopsida</taxon>
        <taxon>eudicotyledons</taxon>
        <taxon>Gunneridae</taxon>
        <taxon>Pentapetalae</taxon>
        <taxon>asterids</taxon>
        <taxon>lamiids</taxon>
        <taxon>Lamiales</taxon>
        <taxon>Lamiaceae</taxon>
        <taxon>Nepetoideae</taxon>
        <taxon>Mentheae</taxon>
        <taxon>Salviinae</taxon>
        <taxon>Salvia</taxon>
        <taxon>Salvia subgen. Calosphace</taxon>
        <taxon>core Calosphace</taxon>
    </lineage>
</organism>
<feature type="domain" description="OVATE" evidence="7">
    <location>
        <begin position="126"/>
        <end position="187"/>
    </location>
</feature>
<dbReference type="InterPro" id="IPR038933">
    <property type="entry name" value="Ovate"/>
</dbReference>
<keyword evidence="3 6" id="KW-0805">Transcription regulation</keyword>
<evidence type="ECO:0000259" key="7">
    <source>
        <dbReference type="PROSITE" id="PS51754"/>
    </source>
</evidence>
<dbReference type="Pfam" id="PF04844">
    <property type="entry name" value="Ovate"/>
    <property type="match status" value="1"/>
</dbReference>
<comment type="function">
    <text evidence="6">Transcriptional repressor that regulates multiple aspects of plant growth and development.</text>
</comment>
<evidence type="ECO:0000256" key="2">
    <source>
        <dbReference type="ARBA" id="ARBA00022491"/>
    </source>
</evidence>
<dbReference type="PROSITE" id="PS51754">
    <property type="entry name" value="OVATE"/>
    <property type="match status" value="1"/>
</dbReference>
<dbReference type="NCBIfam" id="TIGR01568">
    <property type="entry name" value="A_thal_3678"/>
    <property type="match status" value="1"/>
</dbReference>
<dbReference type="GO" id="GO:0045892">
    <property type="term" value="P:negative regulation of DNA-templated transcription"/>
    <property type="evidence" value="ECO:0007669"/>
    <property type="project" value="UniProtKB-UniRule"/>
</dbReference>
<evidence type="ECO:0000256" key="3">
    <source>
        <dbReference type="ARBA" id="ARBA00023015"/>
    </source>
</evidence>
<evidence type="ECO:0000256" key="4">
    <source>
        <dbReference type="ARBA" id="ARBA00023163"/>
    </source>
</evidence>
<evidence type="ECO:0000256" key="6">
    <source>
        <dbReference type="RuleBase" id="RU367028"/>
    </source>
</evidence>
<gene>
    <name evidence="8" type="ORF">SASPL_101754</name>
</gene>